<dbReference type="SUPFAM" id="SSF46626">
    <property type="entry name" value="Cytochrome c"/>
    <property type="match status" value="1"/>
</dbReference>
<dbReference type="PANTHER" id="PTHR37823">
    <property type="entry name" value="CYTOCHROME C-553-LIKE"/>
    <property type="match status" value="1"/>
</dbReference>
<keyword evidence="5 6" id="KW-0408">Iron</keyword>
<evidence type="ECO:0000313" key="9">
    <source>
        <dbReference type="Proteomes" id="UP001247620"/>
    </source>
</evidence>
<organism evidence="8 9">
    <name type="scientific">Mucilaginibacter pocheonensis</name>
    <dbReference type="NCBI Taxonomy" id="398050"/>
    <lineage>
        <taxon>Bacteria</taxon>
        <taxon>Pseudomonadati</taxon>
        <taxon>Bacteroidota</taxon>
        <taxon>Sphingobacteriia</taxon>
        <taxon>Sphingobacteriales</taxon>
        <taxon>Sphingobacteriaceae</taxon>
        <taxon>Mucilaginibacter</taxon>
    </lineage>
</organism>
<keyword evidence="4" id="KW-0249">Electron transport</keyword>
<keyword evidence="3 6" id="KW-0479">Metal-binding</keyword>
<evidence type="ECO:0000256" key="6">
    <source>
        <dbReference type="PROSITE-ProRule" id="PRU00433"/>
    </source>
</evidence>
<comment type="caution">
    <text evidence="8">The sequence shown here is derived from an EMBL/GenBank/DDBJ whole genome shotgun (WGS) entry which is preliminary data.</text>
</comment>
<dbReference type="Proteomes" id="UP001247620">
    <property type="component" value="Unassembled WGS sequence"/>
</dbReference>
<dbReference type="Pfam" id="PF13442">
    <property type="entry name" value="Cytochrome_CBB3"/>
    <property type="match status" value="1"/>
</dbReference>
<dbReference type="EMBL" id="JAVDUU010000003">
    <property type="protein sequence ID" value="MDR6943284.1"/>
    <property type="molecule type" value="Genomic_DNA"/>
</dbReference>
<sequence>MLSFLTTAKAQNIPLTGKALFENKCAKCHGTDGAKGRWGAKNLQISQLNNDELFKTISTGRGIMPNWGKKLSALQIRSVIEYIKTLRKY</sequence>
<evidence type="ECO:0000256" key="1">
    <source>
        <dbReference type="ARBA" id="ARBA00022448"/>
    </source>
</evidence>
<keyword evidence="9" id="KW-1185">Reference proteome</keyword>
<dbReference type="PROSITE" id="PS51007">
    <property type="entry name" value="CYTC"/>
    <property type="match status" value="1"/>
</dbReference>
<keyword evidence="1" id="KW-0813">Transport</keyword>
<protein>
    <submittedName>
        <fullName evidence="8">Mono/diheme cytochrome c family protein</fullName>
    </submittedName>
</protein>
<proteinExistence type="predicted"/>
<accession>A0ABU1TD23</accession>
<name>A0ABU1TD23_9SPHI</name>
<dbReference type="RefSeq" id="WP_310097269.1">
    <property type="nucleotide sequence ID" value="NZ_JAVDUU010000003.1"/>
</dbReference>
<evidence type="ECO:0000256" key="5">
    <source>
        <dbReference type="ARBA" id="ARBA00023004"/>
    </source>
</evidence>
<dbReference type="InterPro" id="IPR051811">
    <property type="entry name" value="Cytochrome_c550/c551-like"/>
</dbReference>
<evidence type="ECO:0000256" key="4">
    <source>
        <dbReference type="ARBA" id="ARBA00022982"/>
    </source>
</evidence>
<feature type="domain" description="Cytochrome c" evidence="7">
    <location>
        <begin position="12"/>
        <end position="87"/>
    </location>
</feature>
<reference evidence="8 9" key="1">
    <citation type="submission" date="2023-07" db="EMBL/GenBank/DDBJ databases">
        <title>Sorghum-associated microbial communities from plants grown in Nebraska, USA.</title>
        <authorList>
            <person name="Schachtman D."/>
        </authorList>
    </citation>
    <scope>NUCLEOTIDE SEQUENCE [LARGE SCALE GENOMIC DNA]</scope>
    <source>
        <strain evidence="8 9">3262</strain>
    </source>
</reference>
<dbReference type="InterPro" id="IPR036909">
    <property type="entry name" value="Cyt_c-like_dom_sf"/>
</dbReference>
<gene>
    <name evidence="8" type="ORF">J2W55_003137</name>
</gene>
<evidence type="ECO:0000256" key="2">
    <source>
        <dbReference type="ARBA" id="ARBA00022617"/>
    </source>
</evidence>
<dbReference type="PRINTS" id="PR00605">
    <property type="entry name" value="CYTCHROMECIC"/>
</dbReference>
<dbReference type="InterPro" id="IPR008168">
    <property type="entry name" value="Cyt_C_IC"/>
</dbReference>
<evidence type="ECO:0000256" key="3">
    <source>
        <dbReference type="ARBA" id="ARBA00022723"/>
    </source>
</evidence>
<keyword evidence="2 6" id="KW-0349">Heme</keyword>
<evidence type="ECO:0000259" key="7">
    <source>
        <dbReference type="PROSITE" id="PS51007"/>
    </source>
</evidence>
<dbReference type="PANTHER" id="PTHR37823:SF1">
    <property type="entry name" value="CYTOCHROME C-553-LIKE"/>
    <property type="match status" value="1"/>
</dbReference>
<dbReference type="Gene3D" id="1.10.760.10">
    <property type="entry name" value="Cytochrome c-like domain"/>
    <property type="match status" value="1"/>
</dbReference>
<evidence type="ECO:0000313" key="8">
    <source>
        <dbReference type="EMBL" id="MDR6943284.1"/>
    </source>
</evidence>
<dbReference type="InterPro" id="IPR009056">
    <property type="entry name" value="Cyt_c-like_dom"/>
</dbReference>